<evidence type="ECO:0000256" key="3">
    <source>
        <dbReference type="SAM" id="SignalP"/>
    </source>
</evidence>
<dbReference type="InterPro" id="IPR042185">
    <property type="entry name" value="Serpin_sf_2"/>
</dbReference>
<name>A0A5N5GQI4_9ROSA</name>
<keyword evidence="3" id="KW-0732">Signal</keyword>
<reference evidence="6" key="2">
    <citation type="submission" date="2019-10" db="EMBL/GenBank/DDBJ databases">
        <title>A de novo genome assembly of a pear dwarfing rootstock.</title>
        <authorList>
            <person name="Wang F."/>
            <person name="Wang J."/>
            <person name="Li S."/>
            <person name="Zhang Y."/>
            <person name="Fang M."/>
            <person name="Ma L."/>
            <person name="Zhao Y."/>
            <person name="Jiang S."/>
        </authorList>
    </citation>
    <scope>NUCLEOTIDE SEQUENCE [LARGE SCALE GENOMIC DNA]</scope>
</reference>
<gene>
    <name evidence="5" type="ORF">D8674_022500</name>
</gene>
<dbReference type="InterPro" id="IPR000215">
    <property type="entry name" value="Serpin_fam"/>
</dbReference>
<comment type="similarity">
    <text evidence="1 2">Belongs to the serpin family.</text>
</comment>
<dbReference type="InterPro" id="IPR042178">
    <property type="entry name" value="Serpin_sf_1"/>
</dbReference>
<proteinExistence type="inferred from homology"/>
<dbReference type="SMART" id="SM00093">
    <property type="entry name" value="SERPIN"/>
    <property type="match status" value="1"/>
</dbReference>
<dbReference type="OrthoDB" id="1063785at2759"/>
<dbReference type="Pfam" id="PF00079">
    <property type="entry name" value="Serpin"/>
    <property type="match status" value="2"/>
</dbReference>
<feature type="domain" description="Serpin" evidence="4">
    <location>
        <begin position="1"/>
        <end position="334"/>
    </location>
</feature>
<dbReference type="CDD" id="cd02043">
    <property type="entry name" value="serpinP_plants"/>
    <property type="match status" value="1"/>
</dbReference>
<reference evidence="5 6" key="1">
    <citation type="submission" date="2019-09" db="EMBL/GenBank/DDBJ databases">
        <authorList>
            <person name="Ou C."/>
        </authorList>
    </citation>
    <scope>NUCLEOTIDE SEQUENCE [LARGE SCALE GENOMIC DNA]</scope>
    <source>
        <strain evidence="5">S2</strain>
        <tissue evidence="5">Leaf</tissue>
    </source>
</reference>
<evidence type="ECO:0000259" key="4">
    <source>
        <dbReference type="SMART" id="SM00093"/>
    </source>
</evidence>
<accession>A0A5N5GQI4</accession>
<dbReference type="InterPro" id="IPR036186">
    <property type="entry name" value="Serpin_sf"/>
</dbReference>
<dbReference type="Gene3D" id="3.30.497.10">
    <property type="entry name" value="Antithrombin, subunit I, domain 2"/>
    <property type="match status" value="2"/>
</dbReference>
<evidence type="ECO:0000313" key="5">
    <source>
        <dbReference type="EMBL" id="KAB2615912.1"/>
    </source>
</evidence>
<sequence>MVYSPLSIQVVLWLLTAGSKSTDQLNSLASHLVPLIFTDGSTEGGPCLSFANGLWVKDTIPIKPSFKEVVDTAYKALSPGLIDHTTTLIFSNALYFKGLWSRKFDASITITDNFHLLNGTSVKAPFMRSSGEHFVRAFDGFKVLKLPYSQGEDKERQFSMHLFPPDETYGLPALGEDKERQFSMYLLLPDEKYGLPALVERVCSEPGFLDRHQPGRRVPVGDFKIPRFKITSGFTASEILMDLGLVLPFNGDGDLTEMLESGIGEAKMIHKSFIEVDEEGTKAAAASVYYTLMCSAGPVERIEDIDFVADHPFLLLIREETTGTVMFIGHVLNPLKE</sequence>
<evidence type="ECO:0000256" key="1">
    <source>
        <dbReference type="ARBA" id="ARBA00009500"/>
    </source>
</evidence>
<protein>
    <submittedName>
        <fullName evidence="5">Serpin-ZX-like</fullName>
    </submittedName>
</protein>
<dbReference type="PROSITE" id="PS00284">
    <property type="entry name" value="SERPIN"/>
    <property type="match status" value="1"/>
</dbReference>
<evidence type="ECO:0000256" key="2">
    <source>
        <dbReference type="RuleBase" id="RU000411"/>
    </source>
</evidence>
<evidence type="ECO:0000313" key="6">
    <source>
        <dbReference type="Proteomes" id="UP000327157"/>
    </source>
</evidence>
<dbReference type="PANTHER" id="PTHR11461">
    <property type="entry name" value="SERINE PROTEASE INHIBITOR, SERPIN"/>
    <property type="match status" value="1"/>
</dbReference>
<comment type="caution">
    <text evidence="5">The sequence shown here is derived from an EMBL/GenBank/DDBJ whole genome shotgun (WGS) entry which is preliminary data.</text>
</comment>
<reference evidence="5 6" key="3">
    <citation type="submission" date="2019-11" db="EMBL/GenBank/DDBJ databases">
        <title>A de novo genome assembly of a pear dwarfing rootstock.</title>
        <authorList>
            <person name="Wang F."/>
            <person name="Wang J."/>
            <person name="Li S."/>
            <person name="Zhang Y."/>
            <person name="Fang M."/>
            <person name="Ma L."/>
            <person name="Zhao Y."/>
            <person name="Jiang S."/>
        </authorList>
    </citation>
    <scope>NUCLEOTIDE SEQUENCE [LARGE SCALE GENOMIC DNA]</scope>
    <source>
        <strain evidence="5">S2</strain>
        <tissue evidence="5">Leaf</tissue>
    </source>
</reference>
<dbReference type="SUPFAM" id="SSF56574">
    <property type="entry name" value="Serpins"/>
    <property type="match status" value="1"/>
</dbReference>
<dbReference type="AlphaFoldDB" id="A0A5N5GQI4"/>
<dbReference type="PANTHER" id="PTHR11461:SF211">
    <property type="entry name" value="GH10112P-RELATED"/>
    <property type="match status" value="1"/>
</dbReference>
<dbReference type="GO" id="GO:0005615">
    <property type="term" value="C:extracellular space"/>
    <property type="evidence" value="ECO:0007669"/>
    <property type="project" value="InterPro"/>
</dbReference>
<feature type="signal peptide" evidence="3">
    <location>
        <begin position="1"/>
        <end position="21"/>
    </location>
</feature>
<dbReference type="GO" id="GO:0004867">
    <property type="term" value="F:serine-type endopeptidase inhibitor activity"/>
    <property type="evidence" value="ECO:0007669"/>
    <property type="project" value="InterPro"/>
</dbReference>
<dbReference type="Gene3D" id="2.30.39.10">
    <property type="entry name" value="Alpha-1-antitrypsin, domain 1"/>
    <property type="match status" value="2"/>
</dbReference>
<dbReference type="EMBL" id="SMOL01000402">
    <property type="protein sequence ID" value="KAB2615912.1"/>
    <property type="molecule type" value="Genomic_DNA"/>
</dbReference>
<organism evidence="5 6">
    <name type="scientific">Pyrus ussuriensis x Pyrus communis</name>
    <dbReference type="NCBI Taxonomy" id="2448454"/>
    <lineage>
        <taxon>Eukaryota</taxon>
        <taxon>Viridiplantae</taxon>
        <taxon>Streptophyta</taxon>
        <taxon>Embryophyta</taxon>
        <taxon>Tracheophyta</taxon>
        <taxon>Spermatophyta</taxon>
        <taxon>Magnoliopsida</taxon>
        <taxon>eudicotyledons</taxon>
        <taxon>Gunneridae</taxon>
        <taxon>Pentapetalae</taxon>
        <taxon>rosids</taxon>
        <taxon>fabids</taxon>
        <taxon>Rosales</taxon>
        <taxon>Rosaceae</taxon>
        <taxon>Amygdaloideae</taxon>
        <taxon>Maleae</taxon>
        <taxon>Pyrus</taxon>
    </lineage>
</organism>
<dbReference type="Proteomes" id="UP000327157">
    <property type="component" value="Chromosome 3"/>
</dbReference>
<dbReference type="InterPro" id="IPR023795">
    <property type="entry name" value="Serpin_CS"/>
</dbReference>
<feature type="chain" id="PRO_5024431327" evidence="3">
    <location>
        <begin position="22"/>
        <end position="337"/>
    </location>
</feature>
<dbReference type="InterPro" id="IPR023796">
    <property type="entry name" value="Serpin_dom"/>
</dbReference>
<keyword evidence="6" id="KW-1185">Reference proteome</keyword>